<keyword evidence="1" id="KW-0732">Signal</keyword>
<evidence type="ECO:0000313" key="4">
    <source>
        <dbReference type="Proteomes" id="UP000219993"/>
    </source>
</evidence>
<dbReference type="InterPro" id="IPR033786">
    <property type="entry name" value="TTHB210-like"/>
</dbReference>
<dbReference type="RefSeq" id="WP_153045803.1">
    <property type="nucleotide sequence ID" value="NZ_BAAADT010000037.1"/>
</dbReference>
<dbReference type="EMBL" id="CP021435">
    <property type="protein sequence ID" value="ATJ84075.1"/>
    <property type="molecule type" value="Genomic_DNA"/>
</dbReference>
<dbReference type="KEGG" id="hbe:BEI_3088"/>
<reference evidence="3 4" key="1">
    <citation type="journal article" date="2017" name="Sci. Rep.">
        <title>Revealing the Saline Adaptation Strategies of the Halophilic Bacterium Halomonas beimenensis through High-throughput Omics and Transposon Mutagenesis Approaches.</title>
        <authorList>
            <person name="Chen Y.H."/>
            <person name="Lin S.S."/>
            <person name="Shyu Y.T."/>
        </authorList>
    </citation>
    <scope>NUCLEOTIDE SEQUENCE [LARGE SCALE GENOMIC DNA]</scope>
    <source>
        <strain evidence="3 4">NTU-111</strain>
    </source>
</reference>
<dbReference type="AlphaFoldDB" id="A0A291PB26"/>
<dbReference type="GO" id="GO:0051213">
    <property type="term" value="F:dioxygenase activity"/>
    <property type="evidence" value="ECO:0007669"/>
    <property type="project" value="UniProtKB-KW"/>
</dbReference>
<sequence>MDISRVSALCRLAPASAIALALGGVALPTAAQEVLWGEAVAVGNGQARVAITEAAPGVPASVAVVMTADALEGLPGEELGQEGREYVLPMPADGTHTGYDHVGLNWHPIGHIPDGIYTVAHFDVHFYLIDETERQAISFLGPDREQRLAPPDPALVPEGYVIPPDTAVERMGLHGLDPESHEFQGQPFTRTFLYGYESGRLIFLEPMITLDYLQTRQDLTLPVKTPAAYGSPGYFPSSYRVGFEPEAGEYWIELRDLRPFEGAAPRPLQGAT</sequence>
<organism evidence="3 4">
    <name type="scientific">Halomonas beimenensis</name>
    <dbReference type="NCBI Taxonomy" id="475662"/>
    <lineage>
        <taxon>Bacteria</taxon>
        <taxon>Pseudomonadati</taxon>
        <taxon>Pseudomonadota</taxon>
        <taxon>Gammaproteobacteria</taxon>
        <taxon>Oceanospirillales</taxon>
        <taxon>Halomonadaceae</taxon>
        <taxon>Halomonas</taxon>
    </lineage>
</organism>
<proteinExistence type="predicted"/>
<feature type="signal peptide" evidence="1">
    <location>
        <begin position="1"/>
        <end position="21"/>
    </location>
</feature>
<dbReference type="InterPro" id="IPR040832">
    <property type="entry name" value="TTHB210-like_dom"/>
</dbReference>
<evidence type="ECO:0000256" key="1">
    <source>
        <dbReference type="SAM" id="SignalP"/>
    </source>
</evidence>
<gene>
    <name evidence="3" type="ORF">BEI_3088</name>
</gene>
<keyword evidence="3" id="KW-0560">Oxidoreductase</keyword>
<feature type="domain" description="TTHB210-like" evidence="2">
    <location>
        <begin position="57"/>
        <end position="106"/>
    </location>
</feature>
<feature type="chain" id="PRO_5013330532" evidence="1">
    <location>
        <begin position="22"/>
        <end position="272"/>
    </location>
</feature>
<evidence type="ECO:0000313" key="3">
    <source>
        <dbReference type="EMBL" id="ATJ84075.1"/>
    </source>
</evidence>
<evidence type="ECO:0000259" key="2">
    <source>
        <dbReference type="Pfam" id="PF18197"/>
    </source>
</evidence>
<protein>
    <submittedName>
        <fullName evidence="3">Cupin domain protein related to quercetin dioxygenase</fullName>
    </submittedName>
</protein>
<keyword evidence="4" id="KW-1185">Reference proteome</keyword>
<accession>A0A291PB26</accession>
<dbReference type="Proteomes" id="UP000219993">
    <property type="component" value="Chromosome"/>
</dbReference>
<dbReference type="CDD" id="cd11669">
    <property type="entry name" value="TTHB210-like"/>
    <property type="match status" value="1"/>
</dbReference>
<dbReference type="Pfam" id="PF18197">
    <property type="entry name" value="TTHB210-like"/>
    <property type="match status" value="1"/>
</dbReference>
<keyword evidence="3" id="KW-0223">Dioxygenase</keyword>
<name>A0A291PB26_9GAMM</name>
<dbReference type="OrthoDB" id="2867208at2"/>